<dbReference type="SUPFAM" id="SSF57424">
    <property type="entry name" value="LDL receptor-like module"/>
    <property type="match status" value="2"/>
</dbReference>
<keyword evidence="6 9" id="KW-0472">Membrane</keyword>
<keyword evidence="5 9" id="KW-1133">Transmembrane helix</keyword>
<dbReference type="GO" id="GO:0009755">
    <property type="term" value="P:hormone-mediated signaling pathway"/>
    <property type="evidence" value="ECO:0000318"/>
    <property type="project" value="GO_Central"/>
</dbReference>
<dbReference type="InterPro" id="IPR002172">
    <property type="entry name" value="LDrepeatLR_classA_rpt"/>
</dbReference>
<dbReference type="Gene3D" id="4.10.400.10">
    <property type="entry name" value="Low-density Lipoprotein Receptor"/>
    <property type="match status" value="2"/>
</dbReference>
<feature type="transmembrane region" description="Helical" evidence="9">
    <location>
        <begin position="294"/>
        <end position="313"/>
    </location>
</feature>
<dbReference type="InterPro" id="IPR036055">
    <property type="entry name" value="LDL_receptor-like_sf"/>
</dbReference>
<proteinExistence type="predicted"/>
<dbReference type="Pfam" id="PF00001">
    <property type="entry name" value="7tm_1"/>
    <property type="match status" value="2"/>
</dbReference>
<evidence type="ECO:0000256" key="9">
    <source>
        <dbReference type="SAM" id="Phobius"/>
    </source>
</evidence>
<protein>
    <recommendedName>
        <fullName evidence="10">G-protein coupled receptors family 1 profile domain-containing protein</fullName>
    </recommendedName>
</protein>
<keyword evidence="12" id="KW-1185">Reference proteome</keyword>
<dbReference type="PROSITE" id="PS50068">
    <property type="entry name" value="LDLRA_2"/>
    <property type="match status" value="1"/>
</dbReference>
<dbReference type="Gene3D" id="1.20.1070.10">
    <property type="entry name" value="Rhodopsin 7-helix transmembrane proteins"/>
    <property type="match status" value="1"/>
</dbReference>
<dbReference type="InParanoid" id="H2Y257"/>
<dbReference type="InterPro" id="IPR017452">
    <property type="entry name" value="GPCR_Rhodpsn_7TM"/>
</dbReference>
<dbReference type="HOGENOM" id="CLU_002245_0_0_1"/>
<keyword evidence="3 9" id="KW-0812">Transmembrane</keyword>
<dbReference type="InterPro" id="IPR000276">
    <property type="entry name" value="GPCR_Rhodpsn"/>
</dbReference>
<evidence type="ECO:0000256" key="2">
    <source>
        <dbReference type="ARBA" id="ARBA00022614"/>
    </source>
</evidence>
<feature type="transmembrane region" description="Helical" evidence="9">
    <location>
        <begin position="208"/>
        <end position="233"/>
    </location>
</feature>
<feature type="transmembrane region" description="Helical" evidence="9">
    <location>
        <begin position="253"/>
        <end position="273"/>
    </location>
</feature>
<evidence type="ECO:0000256" key="7">
    <source>
        <dbReference type="ARBA" id="ARBA00023157"/>
    </source>
</evidence>
<dbReference type="SMART" id="SM00192">
    <property type="entry name" value="LDLa"/>
    <property type="match status" value="2"/>
</dbReference>
<feature type="transmembrane region" description="Helical" evidence="9">
    <location>
        <begin position="404"/>
        <end position="424"/>
    </location>
</feature>
<dbReference type="Ensembl" id="ENSCINT00000030765.1">
    <property type="protein sequence ID" value="ENSCINP00000035992.1"/>
    <property type="gene ID" value="ENSCING00000019179.1"/>
</dbReference>
<comment type="caution">
    <text evidence="8">Lacks conserved residue(s) required for the propagation of feature annotation.</text>
</comment>
<dbReference type="PANTHER" id="PTHR24372">
    <property type="entry name" value="GLYCOPROTEIN HORMONE RECEPTOR"/>
    <property type="match status" value="1"/>
</dbReference>
<dbReference type="Proteomes" id="UP000008144">
    <property type="component" value="Unassembled WGS sequence"/>
</dbReference>
<dbReference type="OMA" id="CICAETI"/>
<organism evidence="11 12">
    <name type="scientific">Ciona intestinalis</name>
    <name type="common">Transparent sea squirt</name>
    <name type="synonym">Ascidia intestinalis</name>
    <dbReference type="NCBI Taxonomy" id="7719"/>
    <lineage>
        <taxon>Eukaryota</taxon>
        <taxon>Metazoa</taxon>
        <taxon>Chordata</taxon>
        <taxon>Tunicata</taxon>
        <taxon>Ascidiacea</taxon>
        <taxon>Phlebobranchia</taxon>
        <taxon>Cionidae</taxon>
        <taxon>Ciona</taxon>
    </lineage>
</organism>
<dbReference type="SUPFAM" id="SSF81321">
    <property type="entry name" value="Family A G protein-coupled receptor-like"/>
    <property type="match status" value="1"/>
</dbReference>
<evidence type="ECO:0000256" key="6">
    <source>
        <dbReference type="ARBA" id="ARBA00023136"/>
    </source>
</evidence>
<dbReference type="GO" id="GO:0005886">
    <property type="term" value="C:plasma membrane"/>
    <property type="evidence" value="ECO:0000318"/>
    <property type="project" value="GO_Central"/>
</dbReference>
<feature type="transmembrane region" description="Helical" evidence="9">
    <location>
        <begin position="475"/>
        <end position="496"/>
    </location>
</feature>
<keyword evidence="7" id="KW-1015">Disulfide bond</keyword>
<dbReference type="AlphaFoldDB" id="H2Y257"/>
<dbReference type="PROSITE" id="PS50262">
    <property type="entry name" value="G_PROTEIN_RECEP_F1_2"/>
    <property type="match status" value="1"/>
</dbReference>
<comment type="subcellular location">
    <subcellularLocation>
        <location evidence="1">Membrane</location>
    </subcellularLocation>
</comment>
<evidence type="ECO:0000313" key="11">
    <source>
        <dbReference type="Ensembl" id="ENSCINP00000035992.1"/>
    </source>
</evidence>
<feature type="domain" description="G-protein coupled receptors family 1 profile" evidence="10">
    <location>
        <begin position="181"/>
        <end position="496"/>
    </location>
</feature>
<dbReference type="CDD" id="cd00112">
    <property type="entry name" value="LDLa"/>
    <property type="match status" value="2"/>
</dbReference>
<evidence type="ECO:0000256" key="5">
    <source>
        <dbReference type="ARBA" id="ARBA00022989"/>
    </source>
</evidence>
<dbReference type="GO" id="GO:0008528">
    <property type="term" value="F:G protein-coupled peptide receptor activity"/>
    <property type="evidence" value="ECO:0000318"/>
    <property type="project" value="GO_Central"/>
</dbReference>
<evidence type="ECO:0000256" key="8">
    <source>
        <dbReference type="PROSITE-ProRule" id="PRU00124"/>
    </source>
</evidence>
<evidence type="ECO:0000256" key="3">
    <source>
        <dbReference type="ARBA" id="ARBA00022692"/>
    </source>
</evidence>
<dbReference type="Pfam" id="PF12999">
    <property type="entry name" value="PRKCSH-like"/>
    <property type="match status" value="1"/>
</dbReference>
<sequence>MLISPKQICDGIFDCFDLSDECLCGDQQACSSVMASKRNCTEGQVFTNNSGCVNPQYRVCDGVVSAIGFDEANCTNRHLCIEGASISISSSRVCDGVVDCDDGSDEIESLCRGSRFYCLNKDPISVPRTTVEDGIKDCSDGSDECPVNTTKSTIFSSQFEMIANPILSAIFWGMGVVSIFGNCLVIVTTIKRQVKAKTPSSTARINAWFITNLAMSDLLMGVYLLSISIQGAIFSGRYCYHDMEWRSGTLCSLMGATAVLATEASVFMMTIMTTHRLVSVMRPFALRNVELQPFAILHIGWALACVLAFTPLIKLPSGYFVLSVWYRNRFYKTDEVSKDLIFKLVDRVGNNTANNWLSAVEKLRATFELYEVKGEIGYYGETSVCMPRLFVNKGEATWEYSTSIIIMNFVLFIYIMVSYIVIYRKGTAMGTEKRAAANKKLQARIMRLVFTDFCCWMPICVMAFVSLSGIRIDKVVYAVTAGFLLPINSAVNPLIYTNVV</sequence>
<accession>H2Y257</accession>
<feature type="transmembrane region" description="Helical" evidence="9">
    <location>
        <begin position="445"/>
        <end position="469"/>
    </location>
</feature>
<keyword evidence="2" id="KW-0433">Leucine-rich repeat</keyword>
<reference evidence="11" key="2">
    <citation type="submission" date="2025-08" db="UniProtKB">
        <authorList>
            <consortium name="Ensembl"/>
        </authorList>
    </citation>
    <scope>IDENTIFICATION</scope>
</reference>
<evidence type="ECO:0000259" key="10">
    <source>
        <dbReference type="PROSITE" id="PS50262"/>
    </source>
</evidence>
<name>H2Y257_CIOIN</name>
<dbReference type="PRINTS" id="PR00237">
    <property type="entry name" value="GPCRRHODOPSN"/>
</dbReference>
<dbReference type="PANTHER" id="PTHR24372:SF77">
    <property type="entry name" value="G-PROTEIN COUPLED RECEPTORS FAMILY 1 PROFILE DOMAIN-CONTAINING PROTEIN"/>
    <property type="match status" value="1"/>
</dbReference>
<evidence type="ECO:0000313" key="12">
    <source>
        <dbReference type="Proteomes" id="UP000008144"/>
    </source>
</evidence>
<reference evidence="11" key="3">
    <citation type="submission" date="2025-09" db="UniProtKB">
        <authorList>
            <consortium name="Ensembl"/>
        </authorList>
    </citation>
    <scope>IDENTIFICATION</scope>
</reference>
<dbReference type="GeneTree" id="ENSGT00940000163045"/>
<feature type="transmembrane region" description="Helical" evidence="9">
    <location>
        <begin position="166"/>
        <end position="187"/>
    </location>
</feature>
<dbReference type="GO" id="GO:0007189">
    <property type="term" value="P:adenylate cyclase-activating G protein-coupled receptor signaling pathway"/>
    <property type="evidence" value="ECO:0000318"/>
    <property type="project" value="GO_Central"/>
</dbReference>
<evidence type="ECO:0000256" key="1">
    <source>
        <dbReference type="ARBA" id="ARBA00004370"/>
    </source>
</evidence>
<reference evidence="12" key="1">
    <citation type="journal article" date="2002" name="Science">
        <title>The draft genome of Ciona intestinalis: insights into chordate and vertebrate origins.</title>
        <authorList>
            <person name="Dehal P."/>
            <person name="Satou Y."/>
            <person name="Campbell R.K."/>
            <person name="Chapman J."/>
            <person name="Degnan B."/>
            <person name="De Tomaso A."/>
            <person name="Davidson B."/>
            <person name="Di Gregorio A."/>
            <person name="Gelpke M."/>
            <person name="Goodstein D.M."/>
            <person name="Harafuji N."/>
            <person name="Hastings K.E."/>
            <person name="Ho I."/>
            <person name="Hotta K."/>
            <person name="Huang W."/>
            <person name="Kawashima T."/>
            <person name="Lemaire P."/>
            <person name="Martinez D."/>
            <person name="Meinertzhagen I.A."/>
            <person name="Necula S."/>
            <person name="Nonaka M."/>
            <person name="Putnam N."/>
            <person name="Rash S."/>
            <person name="Saiga H."/>
            <person name="Satake M."/>
            <person name="Terry A."/>
            <person name="Yamada L."/>
            <person name="Wang H.G."/>
            <person name="Awazu S."/>
            <person name="Azumi K."/>
            <person name="Boore J."/>
            <person name="Branno M."/>
            <person name="Chin-Bow S."/>
            <person name="DeSantis R."/>
            <person name="Doyle S."/>
            <person name="Francino P."/>
            <person name="Keys D.N."/>
            <person name="Haga S."/>
            <person name="Hayashi H."/>
            <person name="Hino K."/>
            <person name="Imai K.S."/>
            <person name="Inaba K."/>
            <person name="Kano S."/>
            <person name="Kobayashi K."/>
            <person name="Kobayashi M."/>
            <person name="Lee B.I."/>
            <person name="Makabe K.W."/>
            <person name="Manohar C."/>
            <person name="Matassi G."/>
            <person name="Medina M."/>
            <person name="Mochizuki Y."/>
            <person name="Mount S."/>
            <person name="Morishita T."/>
            <person name="Miura S."/>
            <person name="Nakayama A."/>
            <person name="Nishizaka S."/>
            <person name="Nomoto H."/>
            <person name="Ohta F."/>
            <person name="Oishi K."/>
            <person name="Rigoutsos I."/>
            <person name="Sano M."/>
            <person name="Sasaki A."/>
            <person name="Sasakura Y."/>
            <person name="Shoguchi E."/>
            <person name="Shin-i T."/>
            <person name="Spagnuolo A."/>
            <person name="Stainier D."/>
            <person name="Suzuki M.M."/>
            <person name="Tassy O."/>
            <person name="Takatori N."/>
            <person name="Tokuoka M."/>
            <person name="Yagi K."/>
            <person name="Yoshizaki F."/>
            <person name="Wada S."/>
            <person name="Zhang C."/>
            <person name="Hyatt P.D."/>
            <person name="Larimer F."/>
            <person name="Detter C."/>
            <person name="Doggett N."/>
            <person name="Glavina T."/>
            <person name="Hawkins T."/>
            <person name="Richardson P."/>
            <person name="Lucas S."/>
            <person name="Kohara Y."/>
            <person name="Levine M."/>
            <person name="Satoh N."/>
            <person name="Rokhsar D.S."/>
        </authorList>
    </citation>
    <scope>NUCLEOTIDE SEQUENCE [LARGE SCALE GENOMIC DNA]</scope>
</reference>
<evidence type="ECO:0000256" key="4">
    <source>
        <dbReference type="ARBA" id="ARBA00022737"/>
    </source>
</evidence>
<keyword evidence="4" id="KW-0677">Repeat</keyword>
<dbReference type="InterPro" id="IPR028146">
    <property type="entry name" value="PRKCSH_N"/>
</dbReference>